<dbReference type="SUPFAM" id="SSF56784">
    <property type="entry name" value="HAD-like"/>
    <property type="match status" value="1"/>
</dbReference>
<dbReference type="GO" id="GO:0004805">
    <property type="term" value="F:trehalose-phosphatase activity"/>
    <property type="evidence" value="ECO:0007669"/>
    <property type="project" value="TreeGrafter"/>
</dbReference>
<dbReference type="GO" id="GO:0031505">
    <property type="term" value="P:fungal-type cell wall organization"/>
    <property type="evidence" value="ECO:0007669"/>
    <property type="project" value="TreeGrafter"/>
</dbReference>
<dbReference type="InterPro" id="IPR003337">
    <property type="entry name" value="Trehalose_PPase"/>
</dbReference>
<dbReference type="FunFam" id="3.40.50.1000:FF:000052">
    <property type="entry name" value="Alpha,alpha-trehalose-phosphate synthase [UDP-forming] 6"/>
    <property type="match status" value="1"/>
</dbReference>
<dbReference type="InterPro" id="IPR036412">
    <property type="entry name" value="HAD-like_sf"/>
</dbReference>
<dbReference type="NCBIfam" id="TIGR01484">
    <property type="entry name" value="HAD-SF-IIB"/>
    <property type="match status" value="1"/>
</dbReference>
<feature type="region of interest" description="Disordered" evidence="3">
    <location>
        <begin position="1"/>
        <end position="28"/>
    </location>
</feature>
<dbReference type="Gene3D" id="3.30.70.1020">
    <property type="entry name" value="Trehalose-6-phosphate phosphatase related protein, domain 2"/>
    <property type="match status" value="1"/>
</dbReference>
<evidence type="ECO:0000313" key="4">
    <source>
        <dbReference type="EMBL" id="KAK6524165.1"/>
    </source>
</evidence>
<evidence type="ECO:0000256" key="2">
    <source>
        <dbReference type="ARBA" id="ARBA00006330"/>
    </source>
</evidence>
<dbReference type="Pfam" id="PF00982">
    <property type="entry name" value="Glyco_transf_20"/>
    <property type="match status" value="1"/>
</dbReference>
<comment type="caution">
    <text evidence="4">The sequence shown here is derived from an EMBL/GenBank/DDBJ whole genome shotgun (WGS) entry which is preliminary data.</text>
</comment>
<feature type="region of interest" description="Disordered" evidence="3">
    <location>
        <begin position="845"/>
        <end position="869"/>
    </location>
</feature>
<name>A0AAV9WS24_9PEZI</name>
<dbReference type="GO" id="GO:0005829">
    <property type="term" value="C:cytosol"/>
    <property type="evidence" value="ECO:0007669"/>
    <property type="project" value="TreeGrafter"/>
</dbReference>
<proteinExistence type="inferred from homology"/>
<sequence>MTSGESQKVQVQGSGPHPIDIMVGVDGTDPSKAPEKLGLSGTVIVATAIMPYKLSFGKGEWEISPKRGNSALTSSFSYLASGTSWDTVIVGWPGEVTPSVGNRNVEKEHQAAGGEAAAAPIQSVTADSYQQHSAQLEQDVVISKQDRLNLEEKLSNSGDGLGSRIVPVWVVGDKDGDLRNGDVTLKDQNRWVDYAQREIWPTFHYLLREPTDGRSERTWWADYIKFNLAFAEKIAEVYKPGDIVWIHDYQLLLVPSMLRQKLSSAYISFFLHCPFPSSEFFRCMTKRKELLAGVLGSNQIGFQSYAYAKHFISSCTRVLGFESSGNGVDAYGAHVAVDVFPIGIDAAKVDSDSHNKNIDEKMQAIRELAAGKKIIVGRDRLDSVRGVVQKLRAFEMFLEIFPAWRDKVILIQVTSPSVSEGPKVEHQVSELVAHINGTYGSIHFSPVQHFPQYLSQDEYYALLRVADLGLITSVRDGMNTTSLEYVVCQKETHGPVILSEFTGTAGSLCDAFQVNPWDYRGVAEAINTCLSLPADKKEELHSKLYQHVTTNNVQNWTNNFLKGLLTNLASHDQSQATPVLDRQMVLDQYNRATRRLFMFDYDGTLTPIVKDPQAAIPTDKIIRTIKKLASDPQNNVWIVSGRDQGFLEQWMGDIAELGFSAEHGSFVRRPRSSEWVNLTEKFDMSWQKDVLDIFQYYTERTQGSFIERKRCAVTWHYRRADPDYGAFQARECQAHLENTVMQKYDVEVMTGKANLEVRPTFVNKGEIAKKLVAEYPDDAKPDFVLCLGDDTTDEDMFRALRRSTLPTDHVFAVTIGASTKMTLASWHLQEPADVIDTVGLLVGTADSEETKADGASAPAETKQDEPAQE</sequence>
<dbReference type="FunFam" id="3.30.70.1020:FF:000003">
    <property type="entry name" value="Alpha,alpha-trehalose-phosphate synthase subunit Tps2"/>
    <property type="match status" value="1"/>
</dbReference>
<reference evidence="4 5" key="1">
    <citation type="submission" date="2019-10" db="EMBL/GenBank/DDBJ databases">
        <authorList>
            <person name="Palmer J.M."/>
        </authorList>
    </citation>
    <scope>NUCLEOTIDE SEQUENCE [LARGE SCALE GENOMIC DNA]</scope>
    <source>
        <strain evidence="4 5">TWF694</strain>
    </source>
</reference>
<feature type="compositionally biased region" description="Polar residues" evidence="3">
    <location>
        <begin position="1"/>
        <end position="13"/>
    </location>
</feature>
<protein>
    <submittedName>
        <fullName evidence="4">Threalose-6-phosphate phosphatase</fullName>
    </submittedName>
</protein>
<dbReference type="SUPFAM" id="SSF53756">
    <property type="entry name" value="UDP-Glycosyltransferase/glycogen phosphorylase"/>
    <property type="match status" value="1"/>
</dbReference>
<dbReference type="Proteomes" id="UP001365542">
    <property type="component" value="Unassembled WGS sequence"/>
</dbReference>
<dbReference type="GO" id="GO:0003825">
    <property type="term" value="F:alpha,alpha-trehalose-phosphate synthase (UDP-forming) activity"/>
    <property type="evidence" value="ECO:0007669"/>
    <property type="project" value="TreeGrafter"/>
</dbReference>
<dbReference type="InterPro" id="IPR006379">
    <property type="entry name" value="HAD-SF_hydro_IIB"/>
</dbReference>
<dbReference type="GO" id="GO:0034605">
    <property type="term" value="P:cellular response to heat"/>
    <property type="evidence" value="ECO:0007669"/>
    <property type="project" value="TreeGrafter"/>
</dbReference>
<dbReference type="Pfam" id="PF02358">
    <property type="entry name" value="Trehalose_PPase"/>
    <property type="match status" value="1"/>
</dbReference>
<dbReference type="AlphaFoldDB" id="A0AAV9WS24"/>
<dbReference type="FunFam" id="3.40.50.2000:FF:000036">
    <property type="entry name" value="Alpha,alpha-trehalose-phosphate synthase subunit Tps2"/>
    <property type="match status" value="1"/>
</dbReference>
<evidence type="ECO:0000256" key="1">
    <source>
        <dbReference type="ARBA" id="ARBA00005409"/>
    </source>
</evidence>
<keyword evidence="5" id="KW-1185">Reference proteome</keyword>
<dbReference type="GO" id="GO:0005992">
    <property type="term" value="P:trehalose biosynthetic process"/>
    <property type="evidence" value="ECO:0007669"/>
    <property type="project" value="InterPro"/>
</dbReference>
<dbReference type="EMBL" id="JAVHJO010000018">
    <property type="protein sequence ID" value="KAK6524165.1"/>
    <property type="molecule type" value="Genomic_DNA"/>
</dbReference>
<dbReference type="NCBIfam" id="TIGR00685">
    <property type="entry name" value="T6PP"/>
    <property type="match status" value="1"/>
</dbReference>
<gene>
    <name evidence="4" type="primary">TPS2</name>
    <name evidence="4" type="ORF">TWF694_005825</name>
</gene>
<evidence type="ECO:0000256" key="3">
    <source>
        <dbReference type="SAM" id="MobiDB-lite"/>
    </source>
</evidence>
<comment type="similarity">
    <text evidence="2">In the C-terminal section; belongs to the trehalose phosphatase family.</text>
</comment>
<dbReference type="Gene3D" id="3.40.50.1000">
    <property type="entry name" value="HAD superfamily/HAD-like"/>
    <property type="match status" value="1"/>
</dbReference>
<accession>A0AAV9WS24</accession>
<dbReference type="GO" id="GO:0005946">
    <property type="term" value="C:alpha,alpha-trehalose-phosphate synthase complex (UDP-forming)"/>
    <property type="evidence" value="ECO:0007669"/>
    <property type="project" value="TreeGrafter"/>
</dbReference>
<dbReference type="InterPro" id="IPR001830">
    <property type="entry name" value="Glyco_trans_20"/>
</dbReference>
<dbReference type="CDD" id="cd01627">
    <property type="entry name" value="HAD_TPP"/>
    <property type="match status" value="1"/>
</dbReference>
<dbReference type="InterPro" id="IPR023214">
    <property type="entry name" value="HAD_sf"/>
</dbReference>
<evidence type="ECO:0000313" key="5">
    <source>
        <dbReference type="Proteomes" id="UP001365542"/>
    </source>
</evidence>
<dbReference type="CDD" id="cd03788">
    <property type="entry name" value="GT20_TPS"/>
    <property type="match status" value="1"/>
</dbReference>
<dbReference type="Gene3D" id="3.40.50.2000">
    <property type="entry name" value="Glycogen Phosphorylase B"/>
    <property type="match status" value="2"/>
</dbReference>
<dbReference type="PANTHER" id="PTHR10788:SF123">
    <property type="entry name" value="TREHALOSE-PHOSPHATASE"/>
    <property type="match status" value="1"/>
</dbReference>
<organism evidence="4 5">
    <name type="scientific">Orbilia ellipsospora</name>
    <dbReference type="NCBI Taxonomy" id="2528407"/>
    <lineage>
        <taxon>Eukaryota</taxon>
        <taxon>Fungi</taxon>
        <taxon>Dikarya</taxon>
        <taxon>Ascomycota</taxon>
        <taxon>Pezizomycotina</taxon>
        <taxon>Orbiliomycetes</taxon>
        <taxon>Orbiliales</taxon>
        <taxon>Orbiliaceae</taxon>
        <taxon>Orbilia</taxon>
    </lineage>
</organism>
<dbReference type="PANTHER" id="PTHR10788">
    <property type="entry name" value="TREHALOSE-6-PHOSPHATE SYNTHASE"/>
    <property type="match status" value="1"/>
</dbReference>
<comment type="similarity">
    <text evidence="1">In the N-terminal section; belongs to the glycosyltransferase 20 family.</text>
</comment>